<evidence type="ECO:0000313" key="1">
    <source>
        <dbReference type="EMBL" id="PRQ53916.1"/>
    </source>
</evidence>
<comment type="caution">
    <text evidence="1">The sequence shown here is derived from an EMBL/GenBank/DDBJ whole genome shotgun (WGS) entry which is preliminary data.</text>
</comment>
<keyword evidence="2" id="KW-1185">Reference proteome</keyword>
<dbReference type="Proteomes" id="UP000238479">
    <property type="component" value="Chromosome 2"/>
</dbReference>
<dbReference type="EMBL" id="PDCK01000040">
    <property type="protein sequence ID" value="PRQ53916.1"/>
    <property type="molecule type" value="Genomic_DNA"/>
</dbReference>
<organism evidence="1 2">
    <name type="scientific">Rosa chinensis</name>
    <name type="common">China rose</name>
    <dbReference type="NCBI Taxonomy" id="74649"/>
    <lineage>
        <taxon>Eukaryota</taxon>
        <taxon>Viridiplantae</taxon>
        <taxon>Streptophyta</taxon>
        <taxon>Embryophyta</taxon>
        <taxon>Tracheophyta</taxon>
        <taxon>Spermatophyta</taxon>
        <taxon>Magnoliopsida</taxon>
        <taxon>eudicotyledons</taxon>
        <taxon>Gunneridae</taxon>
        <taxon>Pentapetalae</taxon>
        <taxon>rosids</taxon>
        <taxon>fabids</taxon>
        <taxon>Rosales</taxon>
        <taxon>Rosaceae</taxon>
        <taxon>Rosoideae</taxon>
        <taxon>Rosoideae incertae sedis</taxon>
        <taxon>Rosa</taxon>
    </lineage>
</organism>
<accession>A0A2P6S5G8</accession>
<proteinExistence type="predicted"/>
<reference evidence="1 2" key="1">
    <citation type="journal article" date="2018" name="Nat. Genet.">
        <title>The Rosa genome provides new insights in the design of modern roses.</title>
        <authorList>
            <person name="Bendahmane M."/>
        </authorList>
    </citation>
    <scope>NUCLEOTIDE SEQUENCE [LARGE SCALE GENOMIC DNA]</scope>
    <source>
        <strain evidence="2">cv. Old Blush</strain>
    </source>
</reference>
<protein>
    <submittedName>
        <fullName evidence="1">Uncharacterized protein</fullName>
    </submittedName>
</protein>
<evidence type="ECO:0000313" key="2">
    <source>
        <dbReference type="Proteomes" id="UP000238479"/>
    </source>
</evidence>
<dbReference type="Gramene" id="PRQ53916">
    <property type="protein sequence ID" value="PRQ53916"/>
    <property type="gene ID" value="RchiOBHm_Chr2g0171791"/>
</dbReference>
<dbReference type="AlphaFoldDB" id="A0A2P6S5G8"/>
<gene>
    <name evidence="1" type="ORF">RchiOBHm_Chr2g0171791</name>
</gene>
<sequence length="40" mass="4266">MLALFPCSISLSFLLFWFLCRSGSLSLSISGTMGAPKIAV</sequence>
<name>A0A2P6S5G8_ROSCH</name>